<dbReference type="RefSeq" id="WP_246325514.1">
    <property type="nucleotide sequence ID" value="NZ_BAABHP010000026.1"/>
</dbReference>
<feature type="compositionally biased region" description="Basic and acidic residues" evidence="3">
    <location>
        <begin position="1"/>
        <end position="10"/>
    </location>
</feature>
<name>A0A7Y9DRX3_9PSEU</name>
<dbReference type="InterPro" id="IPR000674">
    <property type="entry name" value="Ald_Oxase/Xan_DH_a/b"/>
</dbReference>
<protein>
    <submittedName>
        <fullName evidence="5">Xanthine dehydrogenase YagR molybdenum-binding subunit</fullName>
        <ecNumber evidence="5">1.17.1.4</ecNumber>
    </submittedName>
</protein>
<dbReference type="Pfam" id="PF20256">
    <property type="entry name" value="MoCoBD_2"/>
    <property type="match status" value="2"/>
</dbReference>
<feature type="domain" description="Aldehyde oxidase/xanthine dehydrogenase a/b hammerhead" evidence="4">
    <location>
        <begin position="33"/>
        <end position="137"/>
    </location>
</feature>
<evidence type="ECO:0000259" key="4">
    <source>
        <dbReference type="SMART" id="SM01008"/>
    </source>
</evidence>
<keyword evidence="1" id="KW-0500">Molybdenum</keyword>
<dbReference type="Pfam" id="PF02738">
    <property type="entry name" value="MoCoBD_1"/>
    <property type="match status" value="1"/>
</dbReference>
<gene>
    <name evidence="5" type="ORF">BJ983_000509</name>
</gene>
<dbReference type="Pfam" id="PF01315">
    <property type="entry name" value="Ald_Xan_dh_C"/>
    <property type="match status" value="1"/>
</dbReference>
<keyword evidence="2 5" id="KW-0560">Oxidoreductase</keyword>
<evidence type="ECO:0000256" key="1">
    <source>
        <dbReference type="ARBA" id="ARBA00022505"/>
    </source>
</evidence>
<accession>A0A7Y9DRX3</accession>
<sequence>MTVGRAERRGAPTMDARSMGTSVRRIEGPDKVTGTAAYAGDTPAADALVLHPVQATVARGEITAIDTAAAQALPGVVAVLTHHDAPTLGDTGDPEHRVLQGTTIHHRGQFVAAVLAEHPEVAAEAARLVVVTVDEAPSTTAFDPDGESYVPSALGNGQPPDSTVGDPDAALAAAPVVMRAEYSTPMEHHNPMEPHATTATWFDDRVEVYEASQGADLARQTLATLFDTEVVVHAQHVGGGFGTKGFLHAGSVLTVLAARAVPGRPVRFALGRRQMFETVGYRPVTVQRMALGAEPDGRIDALVHDVIGATARYKEFVEPAGGSSRSMYAAPHRRTSHRAVPLDLDAPTYMRAPGEAPGSFGLECAMDELAVALDLDPIELRVRNEPSVHPENGLPFSSRGLVECLRSGAERFGWSTWERAPRRRLVDGWWHGVGVGAGTFPAFRMPGSTAEITFTGGRYVVAIGAADIGQGARTVLTQIAADALGVDVASIAVEIGSTEVPVGSIAGGSAGTASWGSTVVEAADRFRDKYGDAPDDGDHADAATPDNPWAEEYAMAAYCAQFAEVAVHADTGEIRVPRLLGVFGVGRILNPALARSQLQGGLVWGLSMALHEESVVDPRFGGVVNHDFAGYHVAANADVRDVEVAWIDEDDPYVNPMGAKGIGEIGIVGVAAAIANAAYHATGVRVRSLPITCDDFLTSGLL</sequence>
<dbReference type="Gene3D" id="3.30.365.10">
    <property type="entry name" value="Aldehyde oxidase/xanthine dehydrogenase, molybdopterin binding domain"/>
    <property type="match status" value="4"/>
</dbReference>
<dbReference type="InterPro" id="IPR037165">
    <property type="entry name" value="AldOxase/xan_DH_Mopterin-bd_sf"/>
</dbReference>
<proteinExistence type="predicted"/>
<dbReference type="GO" id="GO:0005506">
    <property type="term" value="F:iron ion binding"/>
    <property type="evidence" value="ECO:0007669"/>
    <property type="project" value="InterPro"/>
</dbReference>
<dbReference type="AlphaFoldDB" id="A0A7Y9DRX3"/>
<dbReference type="InterPro" id="IPR036856">
    <property type="entry name" value="Ald_Oxase/Xan_DH_a/b_sf"/>
</dbReference>
<keyword evidence="6" id="KW-1185">Reference proteome</keyword>
<dbReference type="EMBL" id="JACCBN010000001">
    <property type="protein sequence ID" value="NYD34407.1"/>
    <property type="molecule type" value="Genomic_DNA"/>
</dbReference>
<dbReference type="InterPro" id="IPR016208">
    <property type="entry name" value="Ald_Oxase/xanthine_DH-like"/>
</dbReference>
<organism evidence="5 6">
    <name type="scientific">Actinomycetospora corticicola</name>
    <dbReference type="NCBI Taxonomy" id="663602"/>
    <lineage>
        <taxon>Bacteria</taxon>
        <taxon>Bacillati</taxon>
        <taxon>Actinomycetota</taxon>
        <taxon>Actinomycetes</taxon>
        <taxon>Pseudonocardiales</taxon>
        <taxon>Pseudonocardiaceae</taxon>
        <taxon>Actinomycetospora</taxon>
    </lineage>
</organism>
<evidence type="ECO:0000313" key="6">
    <source>
        <dbReference type="Proteomes" id="UP000535890"/>
    </source>
</evidence>
<reference evidence="5 6" key="1">
    <citation type="submission" date="2020-07" db="EMBL/GenBank/DDBJ databases">
        <title>Sequencing the genomes of 1000 actinobacteria strains.</title>
        <authorList>
            <person name="Klenk H.-P."/>
        </authorList>
    </citation>
    <scope>NUCLEOTIDE SEQUENCE [LARGE SCALE GENOMIC DNA]</scope>
    <source>
        <strain evidence="5 6">DSM 45772</strain>
    </source>
</reference>
<evidence type="ECO:0000256" key="3">
    <source>
        <dbReference type="SAM" id="MobiDB-lite"/>
    </source>
</evidence>
<dbReference type="GO" id="GO:0004854">
    <property type="term" value="F:xanthine dehydrogenase activity"/>
    <property type="evidence" value="ECO:0007669"/>
    <property type="project" value="UniProtKB-EC"/>
</dbReference>
<dbReference type="Proteomes" id="UP000535890">
    <property type="component" value="Unassembled WGS sequence"/>
</dbReference>
<comment type="caution">
    <text evidence="5">The sequence shown here is derived from an EMBL/GenBank/DDBJ whole genome shotgun (WGS) entry which is preliminary data.</text>
</comment>
<dbReference type="PANTHER" id="PTHR11908:SF132">
    <property type="entry name" value="ALDEHYDE OXIDASE 1-RELATED"/>
    <property type="match status" value="1"/>
</dbReference>
<dbReference type="PANTHER" id="PTHR11908">
    <property type="entry name" value="XANTHINE DEHYDROGENASE"/>
    <property type="match status" value="1"/>
</dbReference>
<dbReference type="Gene3D" id="3.90.1170.50">
    <property type="entry name" value="Aldehyde oxidase/xanthine dehydrogenase, a/b hammerhead"/>
    <property type="match status" value="1"/>
</dbReference>
<dbReference type="SMART" id="SM01008">
    <property type="entry name" value="Ald_Xan_dh_C"/>
    <property type="match status" value="1"/>
</dbReference>
<feature type="region of interest" description="Disordered" evidence="3">
    <location>
        <begin position="1"/>
        <end position="21"/>
    </location>
</feature>
<dbReference type="SUPFAM" id="SSF54665">
    <property type="entry name" value="CO dehydrogenase molybdoprotein N-domain-like"/>
    <property type="match status" value="1"/>
</dbReference>
<evidence type="ECO:0000313" key="5">
    <source>
        <dbReference type="EMBL" id="NYD34407.1"/>
    </source>
</evidence>
<dbReference type="EC" id="1.17.1.4" evidence="5"/>
<dbReference type="SUPFAM" id="SSF56003">
    <property type="entry name" value="Molybdenum cofactor-binding domain"/>
    <property type="match status" value="1"/>
</dbReference>
<evidence type="ECO:0000256" key="2">
    <source>
        <dbReference type="ARBA" id="ARBA00023002"/>
    </source>
</evidence>
<dbReference type="InterPro" id="IPR046867">
    <property type="entry name" value="AldOxase/xan_DH_MoCoBD2"/>
</dbReference>
<dbReference type="InterPro" id="IPR008274">
    <property type="entry name" value="AldOxase/xan_DH_MoCoBD1"/>
</dbReference>